<dbReference type="Proteomes" id="UP001215549">
    <property type="component" value="Chromosome"/>
</dbReference>
<evidence type="ECO:0000313" key="4">
    <source>
        <dbReference type="Proteomes" id="UP001215549"/>
    </source>
</evidence>
<dbReference type="AlphaFoldDB" id="A0AA45W5D2"/>
<accession>A0AA45W5D2</accession>
<evidence type="ECO:0000313" key="3">
    <source>
        <dbReference type="Proteomes" id="UP000186216"/>
    </source>
</evidence>
<reference evidence="2 4" key="2">
    <citation type="submission" date="2021-01" db="EMBL/GenBank/DDBJ databases">
        <title>Biogeographic distribution of Paracoccus.</title>
        <authorList>
            <person name="Hollensteiner J."/>
            <person name="Leineberger J."/>
            <person name="Brinkhoff T."/>
            <person name="Daniel R."/>
        </authorList>
    </citation>
    <scope>NUCLEOTIDE SEQUENCE [LARGE SCALE GENOMIC DNA]</scope>
    <source>
        <strain evidence="2 4">DSM 18447</strain>
    </source>
</reference>
<protein>
    <submittedName>
        <fullName evidence="1">Uncharacterized protein</fullName>
    </submittedName>
</protein>
<dbReference type="RefSeq" id="WP_076526669.1">
    <property type="nucleotide sequence ID" value="NZ_CP067140.1"/>
</dbReference>
<gene>
    <name evidence="2" type="ORF">JHX88_15475</name>
    <name evidence="1" type="ORF">SAMN05421772_10944</name>
</gene>
<reference evidence="1 3" key="1">
    <citation type="submission" date="2017-01" db="EMBL/GenBank/DDBJ databases">
        <authorList>
            <person name="Varghese N."/>
            <person name="Submissions S."/>
        </authorList>
    </citation>
    <scope>NUCLEOTIDE SEQUENCE [LARGE SCALE GENOMIC DNA]</scope>
    <source>
        <strain evidence="1 3">DSM 18447</strain>
    </source>
</reference>
<dbReference type="EMBL" id="CP067140">
    <property type="protein sequence ID" value="WCR02276.1"/>
    <property type="molecule type" value="Genomic_DNA"/>
</dbReference>
<dbReference type="EMBL" id="FTOU01000009">
    <property type="protein sequence ID" value="SIS92965.1"/>
    <property type="molecule type" value="Genomic_DNA"/>
</dbReference>
<dbReference type="Proteomes" id="UP000186216">
    <property type="component" value="Unassembled WGS sequence"/>
</dbReference>
<name>A0AA45W5D2_9RHOB</name>
<sequence>MPDDELSAARRDFRKGKANAATNGLAPLFGAGGVAADIMPFNEIDLHNWLHAKIAIADHARHRARWFGGRWYNRMINEEPERISVSGARLHQLLALLEQEPPAQVVPKGYYPLQVEHACKCLAVLRDRLQISRT</sequence>
<proteinExistence type="predicted"/>
<evidence type="ECO:0000313" key="1">
    <source>
        <dbReference type="EMBL" id="SIS92965.1"/>
    </source>
</evidence>
<organism evidence="1 3">
    <name type="scientific">Paracoccus saliphilus</name>
    <dbReference type="NCBI Taxonomy" id="405559"/>
    <lineage>
        <taxon>Bacteria</taxon>
        <taxon>Pseudomonadati</taxon>
        <taxon>Pseudomonadota</taxon>
        <taxon>Alphaproteobacteria</taxon>
        <taxon>Rhodobacterales</taxon>
        <taxon>Paracoccaceae</taxon>
        <taxon>Paracoccus</taxon>
    </lineage>
</organism>
<keyword evidence="4" id="KW-1185">Reference proteome</keyword>
<evidence type="ECO:0000313" key="2">
    <source>
        <dbReference type="EMBL" id="WCR02276.1"/>
    </source>
</evidence>